<evidence type="ECO:0000313" key="1">
    <source>
        <dbReference type="EMBL" id="MPM61017.1"/>
    </source>
</evidence>
<sequence>MPLAHCVKCDVGAGDAVEAPPYHHGLHQRGDQHLAATDLVLIGVGDKWLASALGDLVIVTGAGLVIVDQRFDLQIAVAPVPVGHQTATGVMARGIGELLIVVVEGARLPAGEETQQGRIAIELAAQDGVDRVAICRAVTAQAFKHMAQAERCRH</sequence>
<gene>
    <name evidence="1" type="ORF">SDC9_107871</name>
</gene>
<dbReference type="EMBL" id="VSSQ01018106">
    <property type="protein sequence ID" value="MPM61017.1"/>
    <property type="molecule type" value="Genomic_DNA"/>
</dbReference>
<accession>A0A645B6H9</accession>
<dbReference type="AlphaFoldDB" id="A0A645B6H9"/>
<name>A0A645B6H9_9ZZZZ</name>
<protein>
    <submittedName>
        <fullName evidence="1">Uncharacterized protein</fullName>
    </submittedName>
</protein>
<reference evidence="1" key="1">
    <citation type="submission" date="2019-08" db="EMBL/GenBank/DDBJ databases">
        <authorList>
            <person name="Kucharzyk K."/>
            <person name="Murdoch R.W."/>
            <person name="Higgins S."/>
            <person name="Loffler F."/>
        </authorList>
    </citation>
    <scope>NUCLEOTIDE SEQUENCE</scope>
</reference>
<organism evidence="1">
    <name type="scientific">bioreactor metagenome</name>
    <dbReference type="NCBI Taxonomy" id="1076179"/>
    <lineage>
        <taxon>unclassified sequences</taxon>
        <taxon>metagenomes</taxon>
        <taxon>ecological metagenomes</taxon>
    </lineage>
</organism>
<proteinExistence type="predicted"/>
<comment type="caution">
    <text evidence="1">The sequence shown here is derived from an EMBL/GenBank/DDBJ whole genome shotgun (WGS) entry which is preliminary data.</text>
</comment>